<protein>
    <recommendedName>
        <fullName evidence="1">DUF5641 domain-containing protein</fullName>
    </recommendedName>
</protein>
<dbReference type="PANTHER" id="PTHR47331">
    <property type="entry name" value="PHD-TYPE DOMAIN-CONTAINING PROTEIN"/>
    <property type="match status" value="1"/>
</dbReference>
<organism evidence="2 3">
    <name type="scientific">Acropora cervicornis</name>
    <name type="common">Staghorn coral</name>
    <dbReference type="NCBI Taxonomy" id="6130"/>
    <lineage>
        <taxon>Eukaryota</taxon>
        <taxon>Metazoa</taxon>
        <taxon>Cnidaria</taxon>
        <taxon>Anthozoa</taxon>
        <taxon>Hexacorallia</taxon>
        <taxon>Scleractinia</taxon>
        <taxon>Astrocoeniina</taxon>
        <taxon>Acroporidae</taxon>
        <taxon>Acropora</taxon>
    </lineage>
</organism>
<dbReference type="InterPro" id="IPR008042">
    <property type="entry name" value="Retrotrans_Pao"/>
</dbReference>
<accession>A0AAD9QD73</accession>
<dbReference type="GO" id="GO:0003676">
    <property type="term" value="F:nucleic acid binding"/>
    <property type="evidence" value="ECO:0007669"/>
    <property type="project" value="InterPro"/>
</dbReference>
<gene>
    <name evidence="2" type="ORF">P5673_018949</name>
</gene>
<dbReference type="InterPro" id="IPR036397">
    <property type="entry name" value="RNaseH_sf"/>
</dbReference>
<feature type="domain" description="DUF5641" evidence="1">
    <location>
        <begin position="527"/>
        <end position="620"/>
    </location>
</feature>
<evidence type="ECO:0000313" key="2">
    <source>
        <dbReference type="EMBL" id="KAK2558741.1"/>
    </source>
</evidence>
<dbReference type="Gene3D" id="3.30.420.10">
    <property type="entry name" value="Ribonuclease H-like superfamily/Ribonuclease H"/>
    <property type="match status" value="1"/>
</dbReference>
<dbReference type="Proteomes" id="UP001249851">
    <property type="component" value="Unassembled WGS sequence"/>
</dbReference>
<sequence>MDDLFKSVPSLLEACSLQAGLVNLLSLGGFRLTKWISNDKDLLTAIPAELRAQSVRTIGEEGILPTERALGVIWDVHKDAFLFKIKPKELADTQRKVISLTASIFDPIGFLAPFIVPEEIQQEWSVWQKELQSPAEFSVPRFYRLVMFSPTSIQLHLFGDASEKAFCAVAYFRFEYPSGERQCAFVAAKTHVAPVKTLSIPRLELQAAVLSVCLACMIQKEHDYEVSSTYYWSDSSAVIEDQWPEDISKSKFAPEVIYEVPCETLVSDVDGWKLNPLFIDLSRYSSFVKVCRITAYVKRFIQNCRRRKEKMEMKIGQLEVQEIKKAKLMWIKSAQREAFPFDICNLSDGKPVGVKSRLKMLTPFLDESDILRVGGRIDRAAVCYDVKHPMIIPQDHQLYRLKLNHEGTEHVLNELRLLYLIPHSRSTVRKWLFNPPASPHFGGIWEQLVQSCKKALKVALHGQVVTDEVLETAFAETEALVNSRLLTEVSSDDSGLEAITPNHFLISRANPVLSCGVFSDKEISSKKRWRQVQVVVDHIWSRWLKEYLSALIERKKWNLPTHNLSVGDLVLVMDEKTQRGDWPLARVTRIFPGKDDTIRVCEVKTKYGLYKKPVAKLALLEECPP</sequence>
<comment type="caution">
    <text evidence="2">The sequence shown here is derived from an EMBL/GenBank/DDBJ whole genome shotgun (WGS) entry which is preliminary data.</text>
</comment>
<reference evidence="2" key="1">
    <citation type="journal article" date="2023" name="G3 (Bethesda)">
        <title>Whole genome assembly and annotation of the endangered Caribbean coral Acropora cervicornis.</title>
        <authorList>
            <person name="Selwyn J.D."/>
            <person name="Vollmer S.V."/>
        </authorList>
    </citation>
    <scope>NUCLEOTIDE SEQUENCE</scope>
    <source>
        <strain evidence="2">K2</strain>
    </source>
</reference>
<dbReference type="AlphaFoldDB" id="A0AAD9QD73"/>
<name>A0AAD9QD73_ACRCE</name>
<keyword evidence="3" id="KW-1185">Reference proteome</keyword>
<dbReference type="Pfam" id="PF18701">
    <property type="entry name" value="DUF5641"/>
    <property type="match status" value="1"/>
</dbReference>
<dbReference type="Pfam" id="PF05380">
    <property type="entry name" value="Peptidase_A17"/>
    <property type="match status" value="1"/>
</dbReference>
<proteinExistence type="predicted"/>
<dbReference type="EMBL" id="JARQWQ010000043">
    <property type="protein sequence ID" value="KAK2558741.1"/>
    <property type="molecule type" value="Genomic_DNA"/>
</dbReference>
<dbReference type="InterPro" id="IPR040676">
    <property type="entry name" value="DUF5641"/>
</dbReference>
<reference evidence="2" key="2">
    <citation type="journal article" date="2023" name="Science">
        <title>Genomic signatures of disease resistance in endangered staghorn corals.</title>
        <authorList>
            <person name="Vollmer S.V."/>
            <person name="Selwyn J.D."/>
            <person name="Despard B.A."/>
            <person name="Roesel C.L."/>
        </authorList>
    </citation>
    <scope>NUCLEOTIDE SEQUENCE</scope>
    <source>
        <strain evidence="2">K2</strain>
    </source>
</reference>
<evidence type="ECO:0000313" key="3">
    <source>
        <dbReference type="Proteomes" id="UP001249851"/>
    </source>
</evidence>
<evidence type="ECO:0000259" key="1">
    <source>
        <dbReference type="Pfam" id="PF18701"/>
    </source>
</evidence>